<dbReference type="GO" id="GO:0016020">
    <property type="term" value="C:membrane"/>
    <property type="evidence" value="ECO:0007669"/>
    <property type="project" value="UniProtKB-SubCell"/>
</dbReference>
<keyword evidence="9" id="KW-0902">Two-component regulatory system</keyword>
<dbReference type="AlphaFoldDB" id="A0A6J6NBG1"/>
<keyword evidence="8 12" id="KW-1133">Transmembrane helix</keyword>
<evidence type="ECO:0000256" key="6">
    <source>
        <dbReference type="ARBA" id="ARBA00022692"/>
    </source>
</evidence>
<dbReference type="SMART" id="SM00387">
    <property type="entry name" value="HATPase_c"/>
    <property type="match status" value="1"/>
</dbReference>
<sequence>MTRRIVIVMALLVAVVSVALAVPMALLVANDQRSAFVSGLAVDTLATASQMSAEPFIDWSATAIDTARRTGARVVVVSSGLNLLADSDASALDRTFDRVEISSALTGSVTSDVRYSQTLGEDLRYVAAPIVQNYEVIAAVRLSLPETQVDHEIRETQMWLLAFVGAVIIAAALVAWLLARSITAPLLGLASIARALPDDLTLRASETDGPEEVRAVGHALNETAEKLDGIVHRTQRVAADASHHLRTPLTGVRLRLEAIEDISTESAVQDQAQAATAEVDRLTRRIDQVLALARSDAGNIDEQVVDISEIVRSRVEAATYLADERGISLDIEVIDGVQILAGPGVVARVIDELLGNAMSYAKSRIAVRVGVEGGLAKLVVADNGPGVSDQEYESIFERFVRGTSGVIGGSGLGLALVREAARAHGGDAIAEADANGGLRVIVTWQCWLSRQDAT</sequence>
<evidence type="ECO:0000259" key="13">
    <source>
        <dbReference type="PROSITE" id="PS50109"/>
    </source>
</evidence>
<dbReference type="SMART" id="SM00304">
    <property type="entry name" value="HAMP"/>
    <property type="match status" value="1"/>
</dbReference>
<keyword evidence="6 12" id="KW-0812">Transmembrane</keyword>
<evidence type="ECO:0000256" key="7">
    <source>
        <dbReference type="ARBA" id="ARBA00022777"/>
    </source>
</evidence>
<comment type="catalytic activity">
    <reaction evidence="1">
        <text>ATP + protein L-histidine = ADP + protein N-phospho-L-histidine.</text>
        <dbReference type="EC" id="2.7.13.3"/>
    </reaction>
</comment>
<dbReference type="PROSITE" id="PS50885">
    <property type="entry name" value="HAMP"/>
    <property type="match status" value="1"/>
</dbReference>
<accession>A0A6J6NBG1</accession>
<evidence type="ECO:0000256" key="5">
    <source>
        <dbReference type="ARBA" id="ARBA00022679"/>
    </source>
</evidence>
<dbReference type="Pfam" id="PF00512">
    <property type="entry name" value="HisKA"/>
    <property type="match status" value="1"/>
</dbReference>
<dbReference type="SUPFAM" id="SSF55874">
    <property type="entry name" value="ATPase domain of HSP90 chaperone/DNA topoisomerase II/histidine kinase"/>
    <property type="match status" value="1"/>
</dbReference>
<evidence type="ECO:0000256" key="12">
    <source>
        <dbReference type="SAM" id="Phobius"/>
    </source>
</evidence>
<feature type="domain" description="Histidine kinase" evidence="13">
    <location>
        <begin position="240"/>
        <end position="448"/>
    </location>
</feature>
<evidence type="ECO:0000256" key="10">
    <source>
        <dbReference type="ARBA" id="ARBA00023136"/>
    </source>
</evidence>
<dbReference type="PANTHER" id="PTHR45436:SF5">
    <property type="entry name" value="SENSOR HISTIDINE KINASE TRCS"/>
    <property type="match status" value="1"/>
</dbReference>
<evidence type="ECO:0000256" key="1">
    <source>
        <dbReference type="ARBA" id="ARBA00000085"/>
    </source>
</evidence>
<keyword evidence="4" id="KW-0597">Phosphoprotein</keyword>
<organism evidence="15">
    <name type="scientific">freshwater metagenome</name>
    <dbReference type="NCBI Taxonomy" id="449393"/>
    <lineage>
        <taxon>unclassified sequences</taxon>
        <taxon>metagenomes</taxon>
        <taxon>ecological metagenomes</taxon>
    </lineage>
</organism>
<dbReference type="InterPro" id="IPR003661">
    <property type="entry name" value="HisK_dim/P_dom"/>
</dbReference>
<dbReference type="Gene3D" id="3.30.565.10">
    <property type="entry name" value="Histidine kinase-like ATPase, C-terminal domain"/>
    <property type="match status" value="1"/>
</dbReference>
<protein>
    <recommendedName>
        <fullName evidence="3">histidine kinase</fullName>
        <ecNumber evidence="3">2.7.13.3</ecNumber>
    </recommendedName>
</protein>
<dbReference type="SUPFAM" id="SSF47384">
    <property type="entry name" value="Homodimeric domain of signal transducing histidine kinase"/>
    <property type="match status" value="1"/>
</dbReference>
<evidence type="ECO:0000259" key="14">
    <source>
        <dbReference type="PROSITE" id="PS50885"/>
    </source>
</evidence>
<dbReference type="Pfam" id="PF02518">
    <property type="entry name" value="HATPase_c"/>
    <property type="match status" value="1"/>
</dbReference>
<dbReference type="PROSITE" id="PS50109">
    <property type="entry name" value="HIS_KIN"/>
    <property type="match status" value="1"/>
</dbReference>
<gene>
    <name evidence="15" type="ORF">UFOPK2310_01387</name>
</gene>
<keyword evidence="5" id="KW-0808">Transferase</keyword>
<dbReference type="InterPro" id="IPR036890">
    <property type="entry name" value="HATPase_C_sf"/>
</dbReference>
<dbReference type="EMBL" id="CAEZWW010000204">
    <property type="protein sequence ID" value="CAB4683552.1"/>
    <property type="molecule type" value="Genomic_DNA"/>
</dbReference>
<keyword evidence="7" id="KW-0418">Kinase</keyword>
<evidence type="ECO:0000256" key="9">
    <source>
        <dbReference type="ARBA" id="ARBA00023012"/>
    </source>
</evidence>
<feature type="transmembrane region" description="Helical" evidence="12">
    <location>
        <begin position="158"/>
        <end position="179"/>
    </location>
</feature>
<evidence type="ECO:0000256" key="3">
    <source>
        <dbReference type="ARBA" id="ARBA00012438"/>
    </source>
</evidence>
<dbReference type="PANTHER" id="PTHR45436">
    <property type="entry name" value="SENSOR HISTIDINE KINASE YKOH"/>
    <property type="match status" value="1"/>
</dbReference>
<dbReference type="CDD" id="cd00082">
    <property type="entry name" value="HisKA"/>
    <property type="match status" value="1"/>
</dbReference>
<name>A0A6J6NBG1_9ZZZZ</name>
<feature type="domain" description="HAMP" evidence="14">
    <location>
        <begin position="180"/>
        <end position="232"/>
    </location>
</feature>
<dbReference type="SMART" id="SM00388">
    <property type="entry name" value="HisKA"/>
    <property type="match status" value="1"/>
</dbReference>
<dbReference type="Pfam" id="PF00672">
    <property type="entry name" value="HAMP"/>
    <property type="match status" value="1"/>
</dbReference>
<keyword evidence="11" id="KW-0175">Coiled coil</keyword>
<dbReference type="EC" id="2.7.13.3" evidence="3"/>
<feature type="coiled-coil region" evidence="11">
    <location>
        <begin position="265"/>
        <end position="292"/>
    </location>
</feature>
<dbReference type="InterPro" id="IPR036097">
    <property type="entry name" value="HisK_dim/P_sf"/>
</dbReference>
<dbReference type="Gene3D" id="1.10.287.130">
    <property type="match status" value="1"/>
</dbReference>
<evidence type="ECO:0000256" key="4">
    <source>
        <dbReference type="ARBA" id="ARBA00022553"/>
    </source>
</evidence>
<keyword evidence="10 12" id="KW-0472">Membrane</keyword>
<evidence type="ECO:0000313" key="15">
    <source>
        <dbReference type="EMBL" id="CAB4683552.1"/>
    </source>
</evidence>
<dbReference type="GO" id="GO:0000155">
    <property type="term" value="F:phosphorelay sensor kinase activity"/>
    <property type="evidence" value="ECO:0007669"/>
    <property type="project" value="InterPro"/>
</dbReference>
<evidence type="ECO:0000256" key="2">
    <source>
        <dbReference type="ARBA" id="ARBA00004370"/>
    </source>
</evidence>
<evidence type="ECO:0000256" key="8">
    <source>
        <dbReference type="ARBA" id="ARBA00022989"/>
    </source>
</evidence>
<dbReference type="InterPro" id="IPR003660">
    <property type="entry name" value="HAMP_dom"/>
</dbReference>
<proteinExistence type="predicted"/>
<comment type="subcellular location">
    <subcellularLocation>
        <location evidence="2">Membrane</location>
    </subcellularLocation>
</comment>
<dbReference type="InterPro" id="IPR005467">
    <property type="entry name" value="His_kinase_dom"/>
</dbReference>
<dbReference type="InterPro" id="IPR050428">
    <property type="entry name" value="TCS_sensor_his_kinase"/>
</dbReference>
<dbReference type="InterPro" id="IPR003594">
    <property type="entry name" value="HATPase_dom"/>
</dbReference>
<dbReference type="CDD" id="cd00075">
    <property type="entry name" value="HATPase"/>
    <property type="match status" value="1"/>
</dbReference>
<dbReference type="Gene3D" id="6.10.340.10">
    <property type="match status" value="1"/>
</dbReference>
<evidence type="ECO:0000256" key="11">
    <source>
        <dbReference type="SAM" id="Coils"/>
    </source>
</evidence>
<reference evidence="15" key="1">
    <citation type="submission" date="2020-05" db="EMBL/GenBank/DDBJ databases">
        <authorList>
            <person name="Chiriac C."/>
            <person name="Salcher M."/>
            <person name="Ghai R."/>
            <person name="Kavagutti S V."/>
        </authorList>
    </citation>
    <scope>NUCLEOTIDE SEQUENCE</scope>
</reference>
<dbReference type="InterPro" id="IPR004358">
    <property type="entry name" value="Sig_transdc_His_kin-like_C"/>
</dbReference>
<dbReference type="PRINTS" id="PR00344">
    <property type="entry name" value="BCTRLSENSOR"/>
</dbReference>